<evidence type="ECO:0000256" key="1">
    <source>
        <dbReference type="SAM" id="Phobius"/>
    </source>
</evidence>
<reference evidence="3" key="1">
    <citation type="journal article" date="2021" name="Nat. Commun.">
        <title>Genetic determinants of endophytism in the Arabidopsis root mycobiome.</title>
        <authorList>
            <person name="Mesny F."/>
            <person name="Miyauchi S."/>
            <person name="Thiergart T."/>
            <person name="Pickel B."/>
            <person name="Atanasova L."/>
            <person name="Karlsson M."/>
            <person name="Huettel B."/>
            <person name="Barry K.W."/>
            <person name="Haridas S."/>
            <person name="Chen C."/>
            <person name="Bauer D."/>
            <person name="Andreopoulos W."/>
            <person name="Pangilinan J."/>
            <person name="LaButti K."/>
            <person name="Riley R."/>
            <person name="Lipzen A."/>
            <person name="Clum A."/>
            <person name="Drula E."/>
            <person name="Henrissat B."/>
            <person name="Kohler A."/>
            <person name="Grigoriev I.V."/>
            <person name="Martin F.M."/>
            <person name="Hacquard S."/>
        </authorList>
    </citation>
    <scope>NUCLEOTIDE SEQUENCE</scope>
    <source>
        <strain evidence="3">MPI-SDFR-AT-0120</strain>
    </source>
</reference>
<comment type="caution">
    <text evidence="3">The sequence shown here is derived from an EMBL/GenBank/DDBJ whole genome shotgun (WGS) entry which is preliminary data.</text>
</comment>
<accession>A0A8K0VSE8</accession>
<dbReference type="OrthoDB" id="5347452at2759"/>
<dbReference type="EMBL" id="JAGMVJ010000031">
    <property type="protein sequence ID" value="KAH7068644.1"/>
    <property type="molecule type" value="Genomic_DNA"/>
</dbReference>
<evidence type="ECO:0000313" key="3">
    <source>
        <dbReference type="EMBL" id="KAH7068644.1"/>
    </source>
</evidence>
<keyword evidence="1" id="KW-0472">Membrane</keyword>
<feature type="signal peptide" evidence="2">
    <location>
        <begin position="1"/>
        <end position="18"/>
    </location>
</feature>
<dbReference type="AlphaFoldDB" id="A0A8K0VSE8"/>
<proteinExistence type="predicted"/>
<evidence type="ECO:0000256" key="2">
    <source>
        <dbReference type="SAM" id="SignalP"/>
    </source>
</evidence>
<feature type="transmembrane region" description="Helical" evidence="1">
    <location>
        <begin position="213"/>
        <end position="237"/>
    </location>
</feature>
<gene>
    <name evidence="3" type="ORF">FB567DRAFT_247386</name>
</gene>
<keyword evidence="4" id="KW-1185">Reference proteome</keyword>
<organism evidence="3 4">
    <name type="scientific">Paraphoma chrysanthemicola</name>
    <dbReference type="NCBI Taxonomy" id="798071"/>
    <lineage>
        <taxon>Eukaryota</taxon>
        <taxon>Fungi</taxon>
        <taxon>Dikarya</taxon>
        <taxon>Ascomycota</taxon>
        <taxon>Pezizomycotina</taxon>
        <taxon>Dothideomycetes</taxon>
        <taxon>Pleosporomycetidae</taxon>
        <taxon>Pleosporales</taxon>
        <taxon>Pleosporineae</taxon>
        <taxon>Phaeosphaeriaceae</taxon>
        <taxon>Paraphoma</taxon>
    </lineage>
</organism>
<feature type="chain" id="PRO_5035461481" evidence="2">
    <location>
        <begin position="19"/>
        <end position="338"/>
    </location>
</feature>
<keyword evidence="2" id="KW-0732">Signal</keyword>
<sequence length="338" mass="35790">MLLTRIFCVLLAPTSISAAAFPWAIPEPTVFAAAAADNWSPAPTPAPQFRGFELFKRQATEGDNTCAFISGASESSITCPTNSICATNTLYGVQGCCNPYSLSACTIPTTCIPSAAVSTLCTDSTCSSNNQVLKCTAQASPECYRYVIQYAKTVMTQHGCAANAFTASALRSWGVQSSVPNEPYRTVTVAVTPSTSPTPTLTPPQPSSKKPNLGAIIGGTIGGCTFLTLLGLMLFILHRRRNASSTLQHQKPPPAQFHAPLQGVTEFNPHGYPTATTYQDKNWQQVTGPVHRPSDAMPEYPGMGAGRYGVVEVEGIQRPVEVDGEGEGGGFKYVGVGR</sequence>
<keyword evidence="1" id="KW-1133">Transmembrane helix</keyword>
<dbReference type="Proteomes" id="UP000813461">
    <property type="component" value="Unassembled WGS sequence"/>
</dbReference>
<keyword evidence="1" id="KW-0812">Transmembrane</keyword>
<protein>
    <submittedName>
        <fullName evidence="3">Uncharacterized protein</fullName>
    </submittedName>
</protein>
<evidence type="ECO:0000313" key="4">
    <source>
        <dbReference type="Proteomes" id="UP000813461"/>
    </source>
</evidence>
<name>A0A8K0VSE8_9PLEO</name>